<dbReference type="Proteomes" id="UP001221411">
    <property type="component" value="Unassembled WGS sequence"/>
</dbReference>
<gene>
    <name evidence="1" type="ORF">POL67_52315</name>
</gene>
<organism evidence="1 2">
    <name type="scientific">Polyangium mundeleinium</name>
    <dbReference type="NCBI Taxonomy" id="2995306"/>
    <lineage>
        <taxon>Bacteria</taxon>
        <taxon>Pseudomonadati</taxon>
        <taxon>Myxococcota</taxon>
        <taxon>Polyangia</taxon>
        <taxon>Polyangiales</taxon>
        <taxon>Polyangiaceae</taxon>
        <taxon>Polyangium</taxon>
    </lineage>
</organism>
<comment type="caution">
    <text evidence="1">The sequence shown here is derived from an EMBL/GenBank/DDBJ whole genome shotgun (WGS) entry which is preliminary data.</text>
</comment>
<proteinExistence type="predicted"/>
<accession>A0ABT5F9C2</accession>
<sequence length="196" mass="21966">MRLGDAFQIQYGDIESVEVQRRGITVLLREGSSDRRSIGVRLPGLSPTELAHVATHILSAAKSSAAGANEPRSPAWQRLHDLSRRQDEPVRAWLSGLDTLDTSPSAEPYRHTAIKRVDLTNMIADVEAPVALRVAATRVLRRIDPEDTRRRIREVEAQHEPEVARRLRIAAEEDLDDASEAYEALPPRFRAIVRRG</sequence>
<evidence type="ECO:0000313" key="2">
    <source>
        <dbReference type="Proteomes" id="UP001221411"/>
    </source>
</evidence>
<evidence type="ECO:0000313" key="1">
    <source>
        <dbReference type="EMBL" id="MDC0750018.1"/>
    </source>
</evidence>
<reference evidence="1 2" key="1">
    <citation type="submission" date="2022-11" db="EMBL/GenBank/DDBJ databases">
        <title>Minimal conservation of predation-associated metabolite biosynthetic gene clusters underscores biosynthetic potential of Myxococcota including descriptions for ten novel species: Archangium lansinium sp. nov., Myxococcus landrumus sp. nov., Nannocystis bai.</title>
        <authorList>
            <person name="Ahearne A."/>
            <person name="Stevens C."/>
            <person name="Dowd S."/>
        </authorList>
    </citation>
    <scope>NUCLEOTIDE SEQUENCE [LARGE SCALE GENOMIC DNA]</scope>
    <source>
        <strain evidence="1 2">RJM3</strain>
    </source>
</reference>
<dbReference type="RefSeq" id="WP_271930640.1">
    <property type="nucleotide sequence ID" value="NZ_JAQNDO010000001.1"/>
</dbReference>
<name>A0ABT5F9C2_9BACT</name>
<keyword evidence="2" id="KW-1185">Reference proteome</keyword>
<evidence type="ECO:0008006" key="3">
    <source>
        <dbReference type="Google" id="ProtNLM"/>
    </source>
</evidence>
<dbReference type="EMBL" id="JAQNDO010000001">
    <property type="protein sequence ID" value="MDC0750018.1"/>
    <property type="molecule type" value="Genomic_DNA"/>
</dbReference>
<protein>
    <recommendedName>
        <fullName evidence="3">HEAT repeat domain-containing protein</fullName>
    </recommendedName>
</protein>